<evidence type="ECO:0000256" key="4">
    <source>
        <dbReference type="ARBA" id="ARBA00022528"/>
    </source>
</evidence>
<organism evidence="7 8">
    <name type="scientific">Solanum commersonii</name>
    <name type="common">Commerson's wild potato</name>
    <name type="synonym">Commerson's nightshade</name>
    <dbReference type="NCBI Taxonomy" id="4109"/>
    <lineage>
        <taxon>Eukaryota</taxon>
        <taxon>Viridiplantae</taxon>
        <taxon>Streptophyta</taxon>
        <taxon>Embryophyta</taxon>
        <taxon>Tracheophyta</taxon>
        <taxon>Spermatophyta</taxon>
        <taxon>Magnoliopsida</taxon>
        <taxon>eudicotyledons</taxon>
        <taxon>Gunneridae</taxon>
        <taxon>Pentapetalae</taxon>
        <taxon>asterids</taxon>
        <taxon>lamiids</taxon>
        <taxon>Solanales</taxon>
        <taxon>Solanaceae</taxon>
        <taxon>Solanoideae</taxon>
        <taxon>Solaneae</taxon>
        <taxon>Solanum</taxon>
    </lineage>
</organism>
<keyword evidence="8" id="KW-1185">Reference proteome</keyword>
<comment type="subcellular location">
    <subcellularLocation>
        <location evidence="1">Plastid</location>
        <location evidence="1">Chloroplast</location>
    </subcellularLocation>
</comment>
<evidence type="ECO:0000256" key="1">
    <source>
        <dbReference type="ARBA" id="ARBA00004229"/>
    </source>
</evidence>
<evidence type="ECO:0000256" key="5">
    <source>
        <dbReference type="ARBA" id="ARBA00022640"/>
    </source>
</evidence>
<dbReference type="AlphaFoldDB" id="A0A9J5Z0B5"/>
<evidence type="ECO:0000259" key="6">
    <source>
        <dbReference type="Pfam" id="PF05695"/>
    </source>
</evidence>
<evidence type="ECO:0000313" key="7">
    <source>
        <dbReference type="EMBL" id="KAG5606353.1"/>
    </source>
</evidence>
<comment type="similarity">
    <text evidence="2">Belongs to the ycf72 family.</text>
</comment>
<keyword evidence="4" id="KW-0150">Chloroplast</keyword>
<dbReference type="Proteomes" id="UP000824120">
    <property type="component" value="Chromosome 5"/>
</dbReference>
<dbReference type="Pfam" id="PF05695">
    <property type="entry name" value="Ycf2"/>
    <property type="match status" value="1"/>
</dbReference>
<evidence type="ECO:0000256" key="3">
    <source>
        <dbReference type="ARBA" id="ARBA00021519"/>
    </source>
</evidence>
<feature type="domain" description="Ycf2 N-terminal" evidence="6">
    <location>
        <begin position="98"/>
        <end position="136"/>
    </location>
</feature>
<proteinExistence type="inferred from homology"/>
<evidence type="ECO:0000256" key="2">
    <source>
        <dbReference type="ARBA" id="ARBA00009599"/>
    </source>
</evidence>
<dbReference type="GO" id="GO:0009507">
    <property type="term" value="C:chloroplast"/>
    <property type="evidence" value="ECO:0007669"/>
    <property type="project" value="UniProtKB-SubCell"/>
</dbReference>
<protein>
    <recommendedName>
        <fullName evidence="3">Uncharacterized protein ycf72</fullName>
    </recommendedName>
</protein>
<dbReference type="PANTHER" id="PTHR37377:SF2">
    <property type="entry name" value="SMALL RIBOSOMAL SUBUNIT PROTEIN US2C"/>
    <property type="match status" value="1"/>
</dbReference>
<dbReference type="PANTHER" id="PTHR37377">
    <property type="entry name" value="RIBULOSE BISPHOSPHATE CARBOXYLASE LARGE CHAIN"/>
    <property type="match status" value="1"/>
</dbReference>
<gene>
    <name evidence="7" type="ORF">H5410_027845</name>
</gene>
<dbReference type="OrthoDB" id="1729829at2759"/>
<comment type="caution">
    <text evidence="7">The sequence shown here is derived from an EMBL/GenBank/DDBJ whole genome shotgun (WGS) entry which is preliminary data.</text>
</comment>
<sequence>MGCGVFLPIAALPSPPPWEWSIRFITTPLTIGLLPSQRLDPVVPKLFWYTPTFPTCLTVAEQFLEIKRTSPEVQTTLKGRAFPNFIGTFVPETMEESMRGHQFKSWIFELREIKNSQHFLDSWTQFNSFGSFIYTFPTKNIS</sequence>
<evidence type="ECO:0000313" key="8">
    <source>
        <dbReference type="Proteomes" id="UP000824120"/>
    </source>
</evidence>
<name>A0A9J5Z0B5_SOLCO</name>
<keyword evidence="5" id="KW-0934">Plastid</keyword>
<dbReference type="InterPro" id="IPR056777">
    <property type="entry name" value="Ycf2_N"/>
</dbReference>
<dbReference type="EMBL" id="JACXVP010000005">
    <property type="protein sequence ID" value="KAG5606353.1"/>
    <property type="molecule type" value="Genomic_DNA"/>
</dbReference>
<accession>A0A9J5Z0B5</accession>
<reference evidence="7 8" key="1">
    <citation type="submission" date="2020-09" db="EMBL/GenBank/DDBJ databases">
        <title>De no assembly of potato wild relative species, Solanum commersonii.</title>
        <authorList>
            <person name="Cho K."/>
        </authorList>
    </citation>
    <scope>NUCLEOTIDE SEQUENCE [LARGE SCALE GENOMIC DNA]</scope>
    <source>
        <strain evidence="7">LZ3.2</strain>
        <tissue evidence="7">Leaf</tissue>
    </source>
</reference>
<dbReference type="InterPro" id="IPR038860">
    <property type="entry name" value="YCF72"/>
</dbReference>